<comment type="function">
    <text evidence="8">Nucleotidyltransferase involved in the post-translational modification of proteins. It can catalyze the addition of adenosine monophosphate (AMP) or uridine monophosphate (UMP) to a protein, resulting in modifications known as AMPylation and UMPylation.</text>
</comment>
<comment type="catalytic activity">
    <reaction evidence="8">
        <text>L-threonyl-[protein] + ATP = 3-O-(5'-adenylyl)-L-threonyl-[protein] + diphosphate</text>
        <dbReference type="Rhea" id="RHEA:54292"/>
        <dbReference type="Rhea" id="RHEA-COMP:11060"/>
        <dbReference type="Rhea" id="RHEA-COMP:13847"/>
        <dbReference type="ChEBI" id="CHEBI:30013"/>
        <dbReference type="ChEBI" id="CHEBI:30616"/>
        <dbReference type="ChEBI" id="CHEBI:33019"/>
        <dbReference type="ChEBI" id="CHEBI:138113"/>
        <dbReference type="EC" id="2.7.7.108"/>
    </reaction>
</comment>
<evidence type="ECO:0000256" key="8">
    <source>
        <dbReference type="HAMAP-Rule" id="MF_00692"/>
    </source>
</evidence>
<comment type="catalytic activity">
    <reaction evidence="8">
        <text>L-seryl-[protein] + ATP = 3-O-(5'-adenylyl)-L-seryl-[protein] + diphosphate</text>
        <dbReference type="Rhea" id="RHEA:58120"/>
        <dbReference type="Rhea" id="RHEA-COMP:9863"/>
        <dbReference type="Rhea" id="RHEA-COMP:15073"/>
        <dbReference type="ChEBI" id="CHEBI:29999"/>
        <dbReference type="ChEBI" id="CHEBI:30616"/>
        <dbReference type="ChEBI" id="CHEBI:33019"/>
        <dbReference type="ChEBI" id="CHEBI:142516"/>
        <dbReference type="EC" id="2.7.7.108"/>
    </reaction>
</comment>
<dbReference type="PANTHER" id="PTHR32057">
    <property type="entry name" value="PROTEIN ADENYLYLTRANSFERASE SELO, MITOCHONDRIAL"/>
    <property type="match status" value="1"/>
</dbReference>
<feature type="binding site" evidence="8">
    <location>
        <position position="121"/>
    </location>
    <ligand>
        <name>ATP</name>
        <dbReference type="ChEBI" id="CHEBI:30616"/>
    </ligand>
</feature>
<dbReference type="GO" id="GO:0005524">
    <property type="term" value="F:ATP binding"/>
    <property type="evidence" value="ECO:0007669"/>
    <property type="project" value="UniProtKB-UniRule"/>
</dbReference>
<reference evidence="9 10" key="1">
    <citation type="submission" date="2018-11" db="EMBL/GenBank/DDBJ databases">
        <title>Draft genome analysis of Rheinheimera mesophila isolated from an industrial waste site.</title>
        <authorList>
            <person name="Yu Q."/>
            <person name="Qi Y."/>
            <person name="Zhang H."/>
            <person name="Lu Y."/>
            <person name="Pu J."/>
        </authorList>
    </citation>
    <scope>NUCLEOTIDE SEQUENCE [LARGE SCALE GENOMIC DNA]</scope>
    <source>
        <strain evidence="9 10">IITR13</strain>
    </source>
</reference>
<feature type="binding site" evidence="8">
    <location>
        <position position="86"/>
    </location>
    <ligand>
        <name>ATP</name>
        <dbReference type="ChEBI" id="CHEBI:30616"/>
    </ligand>
</feature>
<feature type="binding site" evidence="8">
    <location>
        <position position="249"/>
    </location>
    <ligand>
        <name>Mg(2+)</name>
        <dbReference type="ChEBI" id="CHEBI:18420"/>
    </ligand>
</feature>
<keyword evidence="2 8" id="KW-0808">Transferase</keyword>
<evidence type="ECO:0000313" key="10">
    <source>
        <dbReference type="Proteomes" id="UP000276260"/>
    </source>
</evidence>
<comment type="similarity">
    <text evidence="1 8">Belongs to the SELO family.</text>
</comment>
<comment type="catalytic activity">
    <reaction evidence="8">
        <text>L-seryl-[protein] + UTP = O-(5'-uridylyl)-L-seryl-[protein] + diphosphate</text>
        <dbReference type="Rhea" id="RHEA:64604"/>
        <dbReference type="Rhea" id="RHEA-COMP:9863"/>
        <dbReference type="Rhea" id="RHEA-COMP:16635"/>
        <dbReference type="ChEBI" id="CHEBI:29999"/>
        <dbReference type="ChEBI" id="CHEBI:33019"/>
        <dbReference type="ChEBI" id="CHEBI:46398"/>
        <dbReference type="ChEBI" id="CHEBI:156051"/>
    </reaction>
</comment>
<dbReference type="AlphaFoldDB" id="A0A3P3QU36"/>
<evidence type="ECO:0000256" key="5">
    <source>
        <dbReference type="ARBA" id="ARBA00022741"/>
    </source>
</evidence>
<feature type="binding site" evidence="8">
    <location>
        <position position="258"/>
    </location>
    <ligand>
        <name>ATP</name>
        <dbReference type="ChEBI" id="CHEBI:30616"/>
    </ligand>
</feature>
<keyword evidence="3 8" id="KW-0548">Nucleotidyltransferase</keyword>
<dbReference type="RefSeq" id="WP_052749238.1">
    <property type="nucleotide sequence ID" value="NZ_LAVS01000005.1"/>
</dbReference>
<dbReference type="PANTHER" id="PTHR32057:SF14">
    <property type="entry name" value="PROTEIN ADENYLYLTRANSFERASE SELO, MITOCHONDRIAL"/>
    <property type="match status" value="1"/>
</dbReference>
<comment type="catalytic activity">
    <reaction evidence="8">
        <text>L-tyrosyl-[protein] + ATP = O-(5'-adenylyl)-L-tyrosyl-[protein] + diphosphate</text>
        <dbReference type="Rhea" id="RHEA:54288"/>
        <dbReference type="Rhea" id="RHEA-COMP:10136"/>
        <dbReference type="Rhea" id="RHEA-COMP:13846"/>
        <dbReference type="ChEBI" id="CHEBI:30616"/>
        <dbReference type="ChEBI" id="CHEBI:33019"/>
        <dbReference type="ChEBI" id="CHEBI:46858"/>
        <dbReference type="ChEBI" id="CHEBI:83624"/>
        <dbReference type="EC" id="2.7.7.108"/>
    </reaction>
</comment>
<evidence type="ECO:0000256" key="1">
    <source>
        <dbReference type="ARBA" id="ARBA00009747"/>
    </source>
</evidence>
<accession>A0A3P3QU36</accession>
<evidence type="ECO:0000256" key="2">
    <source>
        <dbReference type="ARBA" id="ARBA00022679"/>
    </source>
</evidence>
<evidence type="ECO:0000313" key="9">
    <source>
        <dbReference type="EMBL" id="RRJ24009.1"/>
    </source>
</evidence>
<dbReference type="Pfam" id="PF02696">
    <property type="entry name" value="SelO"/>
    <property type="match status" value="1"/>
</dbReference>
<dbReference type="EMBL" id="RRCF01000001">
    <property type="protein sequence ID" value="RRJ24009.1"/>
    <property type="molecule type" value="Genomic_DNA"/>
</dbReference>
<dbReference type="GO" id="GO:0070733">
    <property type="term" value="F:AMPylase activity"/>
    <property type="evidence" value="ECO:0007669"/>
    <property type="project" value="UniProtKB-EC"/>
</dbReference>
<dbReference type="GO" id="GO:0000287">
    <property type="term" value="F:magnesium ion binding"/>
    <property type="evidence" value="ECO:0007669"/>
    <property type="project" value="UniProtKB-UniRule"/>
</dbReference>
<evidence type="ECO:0000256" key="6">
    <source>
        <dbReference type="ARBA" id="ARBA00022840"/>
    </source>
</evidence>
<dbReference type="EC" id="2.7.7.108" evidence="8"/>
<keyword evidence="7 8" id="KW-0460">Magnesium</keyword>
<protein>
    <recommendedName>
        <fullName evidence="8">Protein nucleotidyltransferase YdiU</fullName>
        <ecNumber evidence="8">2.7.7.-</ecNumber>
    </recommendedName>
    <alternativeName>
        <fullName evidence="8">Protein adenylyltransferase YdiU</fullName>
        <ecNumber evidence="8">2.7.7.108</ecNumber>
    </alternativeName>
    <alternativeName>
        <fullName evidence="8">Protein uridylyltransferase YdiU</fullName>
        <ecNumber evidence="8">2.7.7.-</ecNumber>
    </alternativeName>
</protein>
<organism evidence="9 10">
    <name type="scientific">Rheinheimera mesophila</name>
    <dbReference type="NCBI Taxonomy" id="1547515"/>
    <lineage>
        <taxon>Bacteria</taxon>
        <taxon>Pseudomonadati</taxon>
        <taxon>Pseudomonadota</taxon>
        <taxon>Gammaproteobacteria</taxon>
        <taxon>Chromatiales</taxon>
        <taxon>Chromatiaceae</taxon>
        <taxon>Rheinheimera</taxon>
    </lineage>
</organism>
<feature type="binding site" evidence="8">
    <location>
        <position position="172"/>
    </location>
    <ligand>
        <name>ATP</name>
        <dbReference type="ChEBI" id="CHEBI:30616"/>
    </ligand>
</feature>
<dbReference type="NCBIfam" id="NF000658">
    <property type="entry name" value="PRK00029.1"/>
    <property type="match status" value="1"/>
</dbReference>
<feature type="binding site" evidence="8">
    <location>
        <position position="258"/>
    </location>
    <ligand>
        <name>Mg(2+)</name>
        <dbReference type="ChEBI" id="CHEBI:18420"/>
    </ligand>
</feature>
<dbReference type="Proteomes" id="UP000276260">
    <property type="component" value="Unassembled WGS sequence"/>
</dbReference>
<keyword evidence="4 8" id="KW-0479">Metal-binding</keyword>
<comment type="cofactor">
    <cofactor evidence="8">
        <name>Mg(2+)</name>
        <dbReference type="ChEBI" id="CHEBI:18420"/>
    </cofactor>
    <cofactor evidence="8">
        <name>Mn(2+)</name>
        <dbReference type="ChEBI" id="CHEBI:29035"/>
    </cofactor>
</comment>
<feature type="binding site" evidence="8">
    <location>
        <position position="89"/>
    </location>
    <ligand>
        <name>ATP</name>
        <dbReference type="ChEBI" id="CHEBI:30616"/>
    </ligand>
</feature>
<gene>
    <name evidence="8" type="primary">ydiU</name>
    <name evidence="8" type="synonym">selO</name>
    <name evidence="9" type="ORF">EIK76_08155</name>
</gene>
<sequence>MSLLFNSTYASALPDLVSAVAVTPFAEPKLLAYSADTAALLKIPAEFFQQPDAAYYLSGKKLFEGSKPIAQKYAGHQFGQYNPELGDGRGLLLGDVQGADGKSYDLHLKGAGRTPYSRFGDGRAVLRSSIREFLASEAMFHLGIPSSRALSLVGSNEPVQRETIEQGAMIIRVCPSHIRFGHFEHCFYTGDKTQLKRLVDFTLQQHFPECLNAAHPALAMLQQVVIRTAELISHWQAVGFNHGVMNTDNMSILGISFDYGPYAFLDDYQPGYICNHSDHSGRYAFDEQPGIGLWNLNALAHALSPLIEVEDLRAALGLYEPTLVRHYMALMGKKLGLTTQQPTDRALIGQWLALLQQQQQDYTLSFRRLADFSDDALGSSVRDHMLDVAAFDQWASLYRARLTKENSSAAERKSLMNSINPLYILRNYLAQQAITAAEQGDTTPLHDLMQVLQHPYHEKPGKDAFAAPPPAWGKAMTISCSS</sequence>
<dbReference type="InterPro" id="IPR003846">
    <property type="entry name" value="SelO"/>
</dbReference>
<evidence type="ECO:0000256" key="7">
    <source>
        <dbReference type="ARBA" id="ARBA00022842"/>
    </source>
</evidence>
<feature type="binding site" evidence="8">
    <location>
        <position position="88"/>
    </location>
    <ligand>
        <name>ATP</name>
        <dbReference type="ChEBI" id="CHEBI:30616"/>
    </ligand>
</feature>
<keyword evidence="5 8" id="KW-0547">Nucleotide-binding</keyword>
<dbReference type="EC" id="2.7.7.-" evidence="8"/>
<evidence type="ECO:0000256" key="4">
    <source>
        <dbReference type="ARBA" id="ARBA00022723"/>
    </source>
</evidence>
<feature type="binding site" evidence="8">
    <location>
        <position position="179"/>
    </location>
    <ligand>
        <name>ATP</name>
        <dbReference type="ChEBI" id="CHEBI:30616"/>
    </ligand>
</feature>
<feature type="binding site" evidence="8">
    <location>
        <position position="109"/>
    </location>
    <ligand>
        <name>ATP</name>
        <dbReference type="ChEBI" id="CHEBI:30616"/>
    </ligand>
</feature>
<comment type="catalytic activity">
    <reaction evidence="8">
        <text>L-histidyl-[protein] + UTP = N(tele)-(5'-uridylyl)-L-histidyl-[protein] + diphosphate</text>
        <dbReference type="Rhea" id="RHEA:83891"/>
        <dbReference type="Rhea" id="RHEA-COMP:9745"/>
        <dbReference type="Rhea" id="RHEA-COMP:20239"/>
        <dbReference type="ChEBI" id="CHEBI:29979"/>
        <dbReference type="ChEBI" id="CHEBI:33019"/>
        <dbReference type="ChEBI" id="CHEBI:46398"/>
        <dbReference type="ChEBI" id="CHEBI:233474"/>
    </reaction>
</comment>
<feature type="binding site" evidence="8">
    <location>
        <position position="122"/>
    </location>
    <ligand>
        <name>ATP</name>
        <dbReference type="ChEBI" id="CHEBI:30616"/>
    </ligand>
</feature>
<feature type="active site" description="Proton acceptor" evidence="8">
    <location>
        <position position="248"/>
    </location>
</feature>
<dbReference type="GO" id="GO:0030145">
    <property type="term" value="F:manganese ion binding"/>
    <property type="evidence" value="ECO:0007669"/>
    <property type="project" value="UniProtKB-UniRule"/>
</dbReference>
<comment type="catalytic activity">
    <reaction evidence="8">
        <text>L-tyrosyl-[protein] + UTP = O-(5'-uridylyl)-L-tyrosyl-[protein] + diphosphate</text>
        <dbReference type="Rhea" id="RHEA:83887"/>
        <dbReference type="Rhea" id="RHEA-COMP:10136"/>
        <dbReference type="Rhea" id="RHEA-COMP:20238"/>
        <dbReference type="ChEBI" id="CHEBI:33019"/>
        <dbReference type="ChEBI" id="CHEBI:46398"/>
        <dbReference type="ChEBI" id="CHEBI:46858"/>
        <dbReference type="ChEBI" id="CHEBI:90602"/>
    </reaction>
</comment>
<keyword evidence="10" id="KW-1185">Reference proteome</keyword>
<name>A0A3P3QU36_9GAMM</name>
<keyword evidence="6 8" id="KW-0067">ATP-binding</keyword>
<proteinExistence type="inferred from homology"/>
<keyword evidence="8" id="KW-0464">Manganese</keyword>
<dbReference type="HAMAP" id="MF_00692">
    <property type="entry name" value="SelO"/>
    <property type="match status" value="1"/>
</dbReference>
<evidence type="ECO:0000256" key="3">
    <source>
        <dbReference type="ARBA" id="ARBA00022695"/>
    </source>
</evidence>
<comment type="caution">
    <text evidence="9">The sequence shown here is derived from an EMBL/GenBank/DDBJ whole genome shotgun (WGS) entry which is preliminary data.</text>
</comment>
<dbReference type="OrthoDB" id="9776281at2"/>